<dbReference type="RefSeq" id="WP_188386921.1">
    <property type="nucleotide sequence ID" value="NZ_BMFK01000001.1"/>
</dbReference>
<dbReference type="GO" id="GO:0008999">
    <property type="term" value="F:protein-N-terminal-alanine acetyltransferase activity"/>
    <property type="evidence" value="ECO:0007669"/>
    <property type="project" value="TreeGrafter"/>
</dbReference>
<comment type="caution">
    <text evidence="2">The sequence shown here is derived from an EMBL/GenBank/DDBJ whole genome shotgun (WGS) entry which is preliminary data.</text>
</comment>
<evidence type="ECO:0000313" key="3">
    <source>
        <dbReference type="Proteomes" id="UP000605259"/>
    </source>
</evidence>
<dbReference type="GO" id="GO:0005737">
    <property type="term" value="C:cytoplasm"/>
    <property type="evidence" value="ECO:0007669"/>
    <property type="project" value="TreeGrafter"/>
</dbReference>
<dbReference type="Gene3D" id="3.40.630.30">
    <property type="match status" value="1"/>
</dbReference>
<sequence length="176" mass="20572">MITQLQTKRLHVRRMNESDSYSLFNIWSDPDVTKFMNVDCFTDEHQAKEMITFLNELAKENKAYRFVIVEAESNEIIGSCGYNFLDFEHAKTEIGCDIAKAHWGKGYAPEIMDALLEYAFKQLNIHRIEAKVDPKNIKSIKLLQKLNFTFEGTLRDYEKLKGQFMNLHMYSKLATD</sequence>
<keyword evidence="3" id="KW-1185">Reference proteome</keyword>
<reference evidence="2" key="1">
    <citation type="journal article" date="2014" name="Int. J. Syst. Evol. Microbiol.">
        <title>Complete genome sequence of Corynebacterium casei LMG S-19264T (=DSM 44701T), isolated from a smear-ripened cheese.</title>
        <authorList>
            <consortium name="US DOE Joint Genome Institute (JGI-PGF)"/>
            <person name="Walter F."/>
            <person name="Albersmeier A."/>
            <person name="Kalinowski J."/>
            <person name="Ruckert C."/>
        </authorList>
    </citation>
    <scope>NUCLEOTIDE SEQUENCE</scope>
    <source>
        <strain evidence="2">CGMCC 1.12698</strain>
    </source>
</reference>
<evidence type="ECO:0000313" key="2">
    <source>
        <dbReference type="EMBL" id="GGE58119.1"/>
    </source>
</evidence>
<proteinExistence type="predicted"/>
<feature type="domain" description="N-acetyltransferase" evidence="1">
    <location>
        <begin position="10"/>
        <end position="170"/>
    </location>
</feature>
<dbReference type="PROSITE" id="PS51186">
    <property type="entry name" value="GNAT"/>
    <property type="match status" value="1"/>
</dbReference>
<dbReference type="EMBL" id="BMFK01000001">
    <property type="protein sequence ID" value="GGE58119.1"/>
    <property type="molecule type" value="Genomic_DNA"/>
</dbReference>
<dbReference type="InterPro" id="IPR051531">
    <property type="entry name" value="N-acetyltransferase"/>
</dbReference>
<dbReference type="InterPro" id="IPR016181">
    <property type="entry name" value="Acyl_CoA_acyltransferase"/>
</dbReference>
<dbReference type="AlphaFoldDB" id="A0A917AJY2"/>
<dbReference type="PANTHER" id="PTHR43792">
    <property type="entry name" value="GNAT FAMILY, PUTATIVE (AFU_ORTHOLOGUE AFUA_3G00765)-RELATED-RELATED"/>
    <property type="match status" value="1"/>
</dbReference>
<accession>A0A917AJY2</accession>
<dbReference type="SUPFAM" id="SSF55729">
    <property type="entry name" value="Acyl-CoA N-acyltransferases (Nat)"/>
    <property type="match status" value="1"/>
</dbReference>
<protein>
    <submittedName>
        <fullName evidence="2">N-acetyltransferase</fullName>
    </submittedName>
</protein>
<evidence type="ECO:0000259" key="1">
    <source>
        <dbReference type="PROSITE" id="PS51186"/>
    </source>
</evidence>
<dbReference type="PANTHER" id="PTHR43792:SF9">
    <property type="entry name" value="RIBOSOMAL-PROTEIN-ALANINE ACETYLTRANSFERASE"/>
    <property type="match status" value="1"/>
</dbReference>
<organism evidence="2 3">
    <name type="scientific">Priestia taiwanensis</name>
    <dbReference type="NCBI Taxonomy" id="1347902"/>
    <lineage>
        <taxon>Bacteria</taxon>
        <taxon>Bacillati</taxon>
        <taxon>Bacillota</taxon>
        <taxon>Bacilli</taxon>
        <taxon>Bacillales</taxon>
        <taxon>Bacillaceae</taxon>
        <taxon>Priestia</taxon>
    </lineage>
</organism>
<name>A0A917AJY2_9BACI</name>
<reference evidence="2" key="2">
    <citation type="submission" date="2020-09" db="EMBL/GenBank/DDBJ databases">
        <authorList>
            <person name="Sun Q."/>
            <person name="Zhou Y."/>
        </authorList>
    </citation>
    <scope>NUCLEOTIDE SEQUENCE</scope>
    <source>
        <strain evidence="2">CGMCC 1.12698</strain>
    </source>
</reference>
<gene>
    <name evidence="2" type="ORF">GCM10007140_05590</name>
</gene>
<dbReference type="Pfam" id="PF13302">
    <property type="entry name" value="Acetyltransf_3"/>
    <property type="match status" value="1"/>
</dbReference>
<dbReference type="CDD" id="cd04301">
    <property type="entry name" value="NAT_SF"/>
    <property type="match status" value="1"/>
</dbReference>
<dbReference type="InterPro" id="IPR000182">
    <property type="entry name" value="GNAT_dom"/>
</dbReference>
<dbReference type="Proteomes" id="UP000605259">
    <property type="component" value="Unassembled WGS sequence"/>
</dbReference>